<dbReference type="EMBL" id="JAVNWW010000001">
    <property type="protein sequence ID" value="MDU0808438.1"/>
    <property type="molecule type" value="Genomic_DNA"/>
</dbReference>
<dbReference type="SUPFAM" id="SSF46767">
    <property type="entry name" value="Methylated DNA-protein cysteine methyltransferase, C-terminal domain"/>
    <property type="match status" value="1"/>
</dbReference>
<evidence type="ECO:0000256" key="3">
    <source>
        <dbReference type="ARBA" id="ARBA00022679"/>
    </source>
</evidence>
<evidence type="ECO:0000313" key="9">
    <source>
        <dbReference type="Proteomes" id="UP001249959"/>
    </source>
</evidence>
<dbReference type="SUPFAM" id="SSF53155">
    <property type="entry name" value="Methylated DNA-protein cysteine methyltransferase domain"/>
    <property type="match status" value="1"/>
</dbReference>
<dbReference type="InterPro" id="IPR036388">
    <property type="entry name" value="WH-like_DNA-bd_sf"/>
</dbReference>
<reference evidence="8 9" key="1">
    <citation type="submission" date="2023-09" db="EMBL/GenBank/DDBJ databases">
        <title>Aquirufa genomes.</title>
        <authorList>
            <person name="Pitt A."/>
        </authorList>
    </citation>
    <scope>NUCLEOTIDE SEQUENCE [LARGE SCALE GENOMIC DNA]</scope>
    <source>
        <strain evidence="8 9">LEOWEIH-7C</strain>
    </source>
</reference>
<keyword evidence="2 8" id="KW-0489">Methyltransferase</keyword>
<keyword evidence="9" id="KW-1185">Reference proteome</keyword>
<dbReference type="GO" id="GO:0003908">
    <property type="term" value="F:methylated-DNA-[protein]-cysteine S-methyltransferase activity"/>
    <property type="evidence" value="ECO:0007669"/>
    <property type="project" value="UniProtKB-EC"/>
</dbReference>
<evidence type="ECO:0000259" key="7">
    <source>
        <dbReference type="Pfam" id="PF01035"/>
    </source>
</evidence>
<comment type="catalytic activity">
    <reaction evidence="6">
        <text>a 6-O-methyl-2'-deoxyguanosine in DNA + L-cysteinyl-[protein] = S-methyl-L-cysteinyl-[protein] + a 2'-deoxyguanosine in DNA</text>
        <dbReference type="Rhea" id="RHEA:24000"/>
        <dbReference type="Rhea" id="RHEA-COMP:10131"/>
        <dbReference type="Rhea" id="RHEA-COMP:10132"/>
        <dbReference type="Rhea" id="RHEA-COMP:11367"/>
        <dbReference type="Rhea" id="RHEA-COMP:11368"/>
        <dbReference type="ChEBI" id="CHEBI:29950"/>
        <dbReference type="ChEBI" id="CHEBI:82612"/>
        <dbReference type="ChEBI" id="CHEBI:85445"/>
        <dbReference type="ChEBI" id="CHEBI:85448"/>
        <dbReference type="EC" id="2.1.1.63"/>
    </reaction>
</comment>
<evidence type="ECO:0000313" key="8">
    <source>
        <dbReference type="EMBL" id="MDU0808438.1"/>
    </source>
</evidence>
<keyword evidence="5" id="KW-0234">DNA repair</keyword>
<evidence type="ECO:0000256" key="4">
    <source>
        <dbReference type="ARBA" id="ARBA00022763"/>
    </source>
</evidence>
<protein>
    <submittedName>
        <fullName evidence="8">Methylated-DNA--[protein]-cysteine S-methyltransferase</fullName>
        <ecNumber evidence="8">2.1.1.63</ecNumber>
    </submittedName>
</protein>
<dbReference type="Pfam" id="PF01035">
    <property type="entry name" value="DNA_binding_1"/>
    <property type="match status" value="1"/>
</dbReference>
<accession>A0ABU3TRF4</accession>
<dbReference type="InterPro" id="IPR014048">
    <property type="entry name" value="MethylDNA_cys_MeTrfase_DNA-bd"/>
</dbReference>
<dbReference type="GO" id="GO:0032259">
    <property type="term" value="P:methylation"/>
    <property type="evidence" value="ECO:0007669"/>
    <property type="project" value="UniProtKB-KW"/>
</dbReference>
<gene>
    <name evidence="8" type="ORF">PQG45_05245</name>
</gene>
<dbReference type="RefSeq" id="WP_316070383.1">
    <property type="nucleotide sequence ID" value="NZ_JAVNWW010000001.1"/>
</dbReference>
<dbReference type="InterPro" id="IPR036217">
    <property type="entry name" value="MethylDNA_cys_MeTrfase_DNAb"/>
</dbReference>
<keyword evidence="3 8" id="KW-0808">Transferase</keyword>
<dbReference type="PANTHER" id="PTHR10815:SF13">
    <property type="entry name" value="METHYLATED-DNA--PROTEIN-CYSTEINE METHYLTRANSFERASE"/>
    <property type="match status" value="1"/>
</dbReference>
<dbReference type="Proteomes" id="UP001249959">
    <property type="component" value="Unassembled WGS sequence"/>
</dbReference>
<comment type="catalytic activity">
    <reaction evidence="1">
        <text>a 4-O-methyl-thymidine in DNA + L-cysteinyl-[protein] = a thymidine in DNA + S-methyl-L-cysteinyl-[protein]</text>
        <dbReference type="Rhea" id="RHEA:53428"/>
        <dbReference type="Rhea" id="RHEA-COMP:10131"/>
        <dbReference type="Rhea" id="RHEA-COMP:10132"/>
        <dbReference type="Rhea" id="RHEA-COMP:13555"/>
        <dbReference type="Rhea" id="RHEA-COMP:13556"/>
        <dbReference type="ChEBI" id="CHEBI:29950"/>
        <dbReference type="ChEBI" id="CHEBI:82612"/>
        <dbReference type="ChEBI" id="CHEBI:137386"/>
        <dbReference type="ChEBI" id="CHEBI:137387"/>
        <dbReference type="EC" id="2.1.1.63"/>
    </reaction>
</comment>
<feature type="domain" description="Methylated-DNA-[protein]-cysteine S-methyltransferase DNA binding" evidence="7">
    <location>
        <begin position="74"/>
        <end position="153"/>
    </location>
</feature>
<keyword evidence="4" id="KW-0227">DNA damage</keyword>
<dbReference type="InterPro" id="IPR001497">
    <property type="entry name" value="MethylDNA_cys_MeTrfase_AS"/>
</dbReference>
<dbReference type="PANTHER" id="PTHR10815">
    <property type="entry name" value="METHYLATED-DNA--PROTEIN-CYSTEINE METHYLTRANSFERASE"/>
    <property type="match status" value="1"/>
</dbReference>
<dbReference type="Gene3D" id="1.10.10.10">
    <property type="entry name" value="Winged helix-like DNA-binding domain superfamily/Winged helix DNA-binding domain"/>
    <property type="match status" value="1"/>
</dbReference>
<comment type="caution">
    <text evidence="8">The sequence shown here is derived from an EMBL/GenBank/DDBJ whole genome shotgun (WGS) entry which is preliminary data.</text>
</comment>
<organism evidence="8 9">
    <name type="scientific">Aquirufa regiilacus</name>
    <dbReference type="NCBI Taxonomy" id="3024868"/>
    <lineage>
        <taxon>Bacteria</taxon>
        <taxon>Pseudomonadati</taxon>
        <taxon>Bacteroidota</taxon>
        <taxon>Cytophagia</taxon>
        <taxon>Cytophagales</taxon>
        <taxon>Flectobacillaceae</taxon>
        <taxon>Aquirufa</taxon>
    </lineage>
</organism>
<dbReference type="NCBIfam" id="TIGR00589">
    <property type="entry name" value="ogt"/>
    <property type="match status" value="1"/>
</dbReference>
<evidence type="ECO:0000256" key="2">
    <source>
        <dbReference type="ARBA" id="ARBA00022603"/>
    </source>
</evidence>
<dbReference type="PROSITE" id="PS00374">
    <property type="entry name" value="MGMT"/>
    <property type="match status" value="1"/>
</dbReference>
<evidence type="ECO:0000256" key="1">
    <source>
        <dbReference type="ARBA" id="ARBA00001286"/>
    </source>
</evidence>
<evidence type="ECO:0000256" key="6">
    <source>
        <dbReference type="ARBA" id="ARBA00049348"/>
    </source>
</evidence>
<evidence type="ECO:0000256" key="5">
    <source>
        <dbReference type="ARBA" id="ARBA00023204"/>
    </source>
</evidence>
<dbReference type="CDD" id="cd06445">
    <property type="entry name" value="ATase"/>
    <property type="match status" value="1"/>
</dbReference>
<dbReference type="InterPro" id="IPR036631">
    <property type="entry name" value="MGMT_N_sf"/>
</dbReference>
<sequence>MILLNFLFFESPIGAIRVEYTQQGISSLRFVEQMGDNHTDNPELEQLILADLQGYFTQKNYSWKSAIAPHLGTEFQEKVWKSLTEIPAGEAWTYRDIALKIGQPKAAQAVGSANGQNPVLLRVPCHRVIGSNGAMVGYAGELWRKEWLLNHEGYAGLNQQMSLF</sequence>
<proteinExistence type="predicted"/>
<dbReference type="Gene3D" id="3.30.160.70">
    <property type="entry name" value="Methylated DNA-protein cysteine methyltransferase domain"/>
    <property type="match status" value="1"/>
</dbReference>
<dbReference type="EC" id="2.1.1.63" evidence="8"/>
<name>A0ABU3TRF4_9BACT</name>